<name>A0A9R1W3C8_LACSA</name>
<evidence type="ECO:0000313" key="1">
    <source>
        <dbReference type="EMBL" id="KAJ0215475.1"/>
    </source>
</evidence>
<reference evidence="1 2" key="1">
    <citation type="journal article" date="2017" name="Nat. Commun.">
        <title>Genome assembly with in vitro proximity ligation data and whole-genome triplication in lettuce.</title>
        <authorList>
            <person name="Reyes-Chin-Wo S."/>
            <person name="Wang Z."/>
            <person name="Yang X."/>
            <person name="Kozik A."/>
            <person name="Arikit S."/>
            <person name="Song C."/>
            <person name="Xia L."/>
            <person name="Froenicke L."/>
            <person name="Lavelle D.O."/>
            <person name="Truco M.J."/>
            <person name="Xia R."/>
            <person name="Zhu S."/>
            <person name="Xu C."/>
            <person name="Xu H."/>
            <person name="Xu X."/>
            <person name="Cox K."/>
            <person name="Korf I."/>
            <person name="Meyers B.C."/>
            <person name="Michelmore R.W."/>
        </authorList>
    </citation>
    <scope>NUCLEOTIDE SEQUENCE [LARGE SCALE GENOMIC DNA]</scope>
    <source>
        <strain evidence="2">cv. Salinas</strain>
        <tissue evidence="1">Seedlings</tissue>
    </source>
</reference>
<dbReference type="AlphaFoldDB" id="A0A9R1W3C8"/>
<gene>
    <name evidence="1" type="ORF">LSAT_V11C300144750</name>
</gene>
<dbReference type="EMBL" id="NBSK02000003">
    <property type="protein sequence ID" value="KAJ0215475.1"/>
    <property type="molecule type" value="Genomic_DNA"/>
</dbReference>
<organism evidence="1 2">
    <name type="scientific">Lactuca sativa</name>
    <name type="common">Garden lettuce</name>
    <dbReference type="NCBI Taxonomy" id="4236"/>
    <lineage>
        <taxon>Eukaryota</taxon>
        <taxon>Viridiplantae</taxon>
        <taxon>Streptophyta</taxon>
        <taxon>Embryophyta</taxon>
        <taxon>Tracheophyta</taxon>
        <taxon>Spermatophyta</taxon>
        <taxon>Magnoliopsida</taxon>
        <taxon>eudicotyledons</taxon>
        <taxon>Gunneridae</taxon>
        <taxon>Pentapetalae</taxon>
        <taxon>asterids</taxon>
        <taxon>campanulids</taxon>
        <taxon>Asterales</taxon>
        <taxon>Asteraceae</taxon>
        <taxon>Cichorioideae</taxon>
        <taxon>Cichorieae</taxon>
        <taxon>Lactucinae</taxon>
        <taxon>Lactuca</taxon>
    </lineage>
</organism>
<proteinExistence type="predicted"/>
<dbReference type="Proteomes" id="UP000235145">
    <property type="component" value="Unassembled WGS sequence"/>
</dbReference>
<accession>A0A9R1W3C8</accession>
<protein>
    <submittedName>
        <fullName evidence="1">Uncharacterized protein</fullName>
    </submittedName>
</protein>
<comment type="caution">
    <text evidence="1">The sequence shown here is derived from an EMBL/GenBank/DDBJ whole genome shotgun (WGS) entry which is preliminary data.</text>
</comment>
<sequence>MTSKPQDQNVVTTRVTPEEAHIPIGAYVRAQRVVPDTPLNPSENMITREVLDDEIAQDVQATLLNVIAYTYDVILGEYDGEMDGDKEFYEYSTPISNHDPSIILHSRHNNNSVWKDCSYKTFMNCRPSTFYKEIDPILWSMWITQTEGTFYTSKCADEDKMIYPELFFKREAIH</sequence>
<keyword evidence="2" id="KW-1185">Reference proteome</keyword>
<evidence type="ECO:0000313" key="2">
    <source>
        <dbReference type="Proteomes" id="UP000235145"/>
    </source>
</evidence>